<accession>A0A1Y3DSF0</accession>
<comment type="caution">
    <text evidence="3">The sequence shown here is derived from an EMBL/GenBank/DDBJ whole genome shotgun (WGS) entry which is preliminary data.</text>
</comment>
<dbReference type="Proteomes" id="UP000195012">
    <property type="component" value="Unassembled WGS sequence"/>
</dbReference>
<dbReference type="VEuPathDB" id="PlasmoDB:PKA1H_120052300"/>
<evidence type="ECO:0000256" key="1">
    <source>
        <dbReference type="SAM" id="Phobius"/>
    </source>
</evidence>
<feature type="domain" description="Plasmodium RESA N-terminal" evidence="2">
    <location>
        <begin position="123"/>
        <end position="241"/>
    </location>
</feature>
<dbReference type="VEuPathDB" id="PlasmoDB:PKNH_1247700"/>
<dbReference type="EMBL" id="NETL01000023">
    <property type="protein sequence ID" value="OTN66176.1"/>
    <property type="molecule type" value="Genomic_DNA"/>
</dbReference>
<dbReference type="Pfam" id="PF09687">
    <property type="entry name" value="PRESAN"/>
    <property type="match status" value="1"/>
</dbReference>
<keyword evidence="1" id="KW-1133">Transmembrane helix</keyword>
<evidence type="ECO:0000259" key="2">
    <source>
        <dbReference type="Pfam" id="PF09687"/>
    </source>
</evidence>
<evidence type="ECO:0000313" key="4">
    <source>
        <dbReference type="Proteomes" id="UP000195012"/>
    </source>
</evidence>
<dbReference type="InterPro" id="IPR044885">
    <property type="entry name" value="PRESA_N_sf"/>
</dbReference>
<organism evidence="3 4">
    <name type="scientific">Plasmodium knowlesi</name>
    <dbReference type="NCBI Taxonomy" id="5850"/>
    <lineage>
        <taxon>Eukaryota</taxon>
        <taxon>Sar</taxon>
        <taxon>Alveolata</taxon>
        <taxon>Apicomplexa</taxon>
        <taxon>Aconoidasida</taxon>
        <taxon>Haemosporida</taxon>
        <taxon>Plasmodiidae</taxon>
        <taxon>Plasmodium</taxon>
        <taxon>Plasmodium (Plasmodium)</taxon>
    </lineage>
</organism>
<dbReference type="VEuPathDB" id="PlasmoDB:PKNOH_S09551200"/>
<gene>
    <name evidence="3" type="ORF">PKNOH_S09551200</name>
</gene>
<keyword evidence="1" id="KW-0812">Transmembrane</keyword>
<dbReference type="InterPro" id="IPR019111">
    <property type="entry name" value="PRESA_N"/>
</dbReference>
<dbReference type="OMA" id="HNKLFFY"/>
<dbReference type="PANTHER" id="PTHR36193">
    <property type="entry name" value="PHISTB DOMAIN-CONTAINING RESA-LIKE PROTEIN 1"/>
    <property type="match status" value="1"/>
</dbReference>
<keyword evidence="1" id="KW-0472">Membrane</keyword>
<dbReference type="AlphaFoldDB" id="A0A1Y3DSF0"/>
<dbReference type="Gene3D" id="6.10.280.180">
    <property type="entry name" value="Plasmodium RESA, N-terminal helical domain"/>
    <property type="match status" value="1"/>
</dbReference>
<reference evidence="3 4" key="1">
    <citation type="submission" date="2017-05" db="EMBL/GenBank/DDBJ databases">
        <title>PacBio assembly of a Plasmodium knowlesi genome sequence with Hi-C correction and manual annotation of the SICAvar gene family.</title>
        <authorList>
            <person name="Lapp S.A."/>
            <person name="Geraldo J.A."/>
            <person name="Chien J.-T."/>
            <person name="Ay F."/>
            <person name="Pakala S.B."/>
            <person name="Batugedara G."/>
            <person name="Humphrey J.C."/>
            <person name="Debarry J.D."/>
            <person name="Le Roch K.G."/>
            <person name="Galinski M.R."/>
            <person name="Kissinger J.C."/>
        </authorList>
    </citation>
    <scope>NUCLEOTIDE SEQUENCE [LARGE SCALE GENOMIC DNA]</scope>
    <source>
        <strain evidence="4">Malayan Strain Pk1 (A+)</strain>
    </source>
</reference>
<sequence>MEGKKLEREKFSLFLSRARRCVVSVMVIISIVVLNELLLKGTVGSPNQIGLKSRNLSEHPAYPNEYMTNEDGQEGAEDALGEVTEDLYESSQGNGNTVEEHFQSVCDESELSEKCHIVFHSFEEEDINEIINSVNDNLFKREILERWIQLHEDAAGKVQSLKEHLSYYLEKLKSLYNVDENIAEEQMRENNYTIESNVRMTKEYHNKLFFYYIIKDNLPESDYESFINIARNAFNLFINELVTMGERTLNKCVPQ</sequence>
<dbReference type="PANTHER" id="PTHR36193:SF23">
    <property type="entry name" value="PHISTB DOMAIN-CONTAINING RESA-LIKE PROTEIN 1"/>
    <property type="match status" value="1"/>
</dbReference>
<name>A0A1Y3DSF0_PLAKN</name>
<protein>
    <recommendedName>
        <fullName evidence="2">Plasmodium RESA N-terminal domain-containing protein</fullName>
    </recommendedName>
</protein>
<feature type="transmembrane region" description="Helical" evidence="1">
    <location>
        <begin position="21"/>
        <end position="39"/>
    </location>
</feature>
<dbReference type="OrthoDB" id="384217at2759"/>
<proteinExistence type="predicted"/>
<evidence type="ECO:0000313" key="3">
    <source>
        <dbReference type="EMBL" id="OTN66176.1"/>
    </source>
</evidence>